<evidence type="ECO:0000256" key="2">
    <source>
        <dbReference type="ARBA" id="ARBA00022475"/>
    </source>
</evidence>
<dbReference type="Proteomes" id="UP000028680">
    <property type="component" value="Chromosome"/>
</dbReference>
<feature type="transmembrane region" description="Helical" evidence="11">
    <location>
        <begin position="205"/>
        <end position="226"/>
    </location>
</feature>
<dbReference type="EMBL" id="CP003984">
    <property type="protein sequence ID" value="AII86467.1"/>
    <property type="molecule type" value="Genomic_DNA"/>
</dbReference>
<sequence length="278" mass="29429">MTGLVFSSVVFAALLHAGWNALVKTGQNKQSGMLLLTLAHAFFGLCILPFVSLPQGTAWLWLIASGLIHMFYQLFLGLAYERGDLSRVYPIARGAAPMIVLIVSLSFGIDSLRGLDLLGILVLGLGIVLMAHGVFSSGEDRRLIPLALGSAAATAGYSLVDGMGARVMGDALAYVSWLLIFSAVFYTPAILALRGRSVLPRGGGQMALGLLAGFASFIAYALVVWAMTKAPIALVTALRESSILFAMLLGWLFFRDTMGPAKILAGLVIVAGVILTRL</sequence>
<keyword evidence="8 11" id="KW-1133">Transmembrane helix</keyword>
<evidence type="ECO:0000313" key="13">
    <source>
        <dbReference type="EMBL" id="AII86467.1"/>
    </source>
</evidence>
<keyword evidence="2" id="KW-1003">Cell membrane</keyword>
<keyword evidence="3" id="KW-0444">Lipid biosynthesis</keyword>
<feature type="transmembrane region" description="Helical" evidence="11">
    <location>
        <begin position="34"/>
        <end position="52"/>
    </location>
</feature>
<keyword evidence="5" id="KW-0441">Lipid A biosynthesis</keyword>
<evidence type="ECO:0000256" key="9">
    <source>
        <dbReference type="ARBA" id="ARBA00023098"/>
    </source>
</evidence>
<dbReference type="PANTHER" id="PTHR30561">
    <property type="entry name" value="SMR FAMILY PROTON-DEPENDENT DRUG EFFLUX TRANSPORTER SUGE"/>
    <property type="match status" value="1"/>
</dbReference>
<organism evidence="13 14">
    <name type="scientific">Planktomarina temperata RCA23</name>
    <dbReference type="NCBI Taxonomy" id="666509"/>
    <lineage>
        <taxon>Bacteria</taxon>
        <taxon>Pseudomonadati</taxon>
        <taxon>Pseudomonadota</taxon>
        <taxon>Alphaproteobacteria</taxon>
        <taxon>Rhodobacterales</taxon>
        <taxon>Paracoccaceae</taxon>
        <taxon>Planktomarina</taxon>
    </lineage>
</organism>
<accession>A0AAN0VHU1</accession>
<evidence type="ECO:0000256" key="11">
    <source>
        <dbReference type="SAM" id="Phobius"/>
    </source>
</evidence>
<dbReference type="Gene3D" id="1.10.3730.20">
    <property type="match status" value="2"/>
</dbReference>
<reference evidence="13 14" key="1">
    <citation type="journal article" date="2014" name="ISME J.">
        <title>Adaptation of an abundant Roseobacter RCA organism to pelagic systems revealed by genomic and transcriptomic analyses.</title>
        <authorList>
            <person name="Voget S."/>
            <person name="Wemheuer B."/>
            <person name="Brinkhoff T."/>
            <person name="Vollmers J."/>
            <person name="Dietrich S."/>
            <person name="Giebel H.A."/>
            <person name="Beardsley C."/>
            <person name="Sardemann C."/>
            <person name="Bakenhus I."/>
            <person name="Billerbeck S."/>
            <person name="Daniel R."/>
            <person name="Simon M."/>
        </authorList>
    </citation>
    <scope>NUCLEOTIDE SEQUENCE [LARGE SCALE GENOMIC DNA]</scope>
    <source>
        <strain evidence="13 14">RCA23</strain>
    </source>
</reference>
<dbReference type="InterPro" id="IPR000620">
    <property type="entry name" value="EamA_dom"/>
</dbReference>
<dbReference type="KEGG" id="ptp:RCA23_c09110"/>
<feature type="transmembrane region" description="Helical" evidence="11">
    <location>
        <begin position="6"/>
        <end position="22"/>
    </location>
</feature>
<dbReference type="RefSeq" id="WP_044049310.1">
    <property type="nucleotide sequence ID" value="NZ_CP003984.1"/>
</dbReference>
<dbReference type="InterPro" id="IPR037185">
    <property type="entry name" value="EmrE-like"/>
</dbReference>
<dbReference type="GO" id="GO:0009245">
    <property type="term" value="P:lipid A biosynthetic process"/>
    <property type="evidence" value="ECO:0007669"/>
    <property type="project" value="UniProtKB-KW"/>
</dbReference>
<feature type="transmembrane region" description="Helical" evidence="11">
    <location>
        <begin position="172"/>
        <end position="193"/>
    </location>
</feature>
<feature type="domain" description="EamA" evidence="12">
    <location>
        <begin position="144"/>
        <end position="276"/>
    </location>
</feature>
<evidence type="ECO:0000256" key="4">
    <source>
        <dbReference type="ARBA" id="ARBA00022519"/>
    </source>
</evidence>
<keyword evidence="6 11" id="KW-0812">Transmembrane</keyword>
<evidence type="ECO:0000256" key="10">
    <source>
        <dbReference type="ARBA" id="ARBA00023136"/>
    </source>
</evidence>
<evidence type="ECO:0000256" key="5">
    <source>
        <dbReference type="ARBA" id="ARBA00022556"/>
    </source>
</evidence>
<proteinExistence type="predicted"/>
<evidence type="ECO:0000256" key="1">
    <source>
        <dbReference type="ARBA" id="ARBA00004651"/>
    </source>
</evidence>
<dbReference type="InterPro" id="IPR000390">
    <property type="entry name" value="Small_drug/metabolite_transptr"/>
</dbReference>
<keyword evidence="4" id="KW-0997">Cell inner membrane</keyword>
<evidence type="ECO:0000256" key="3">
    <source>
        <dbReference type="ARBA" id="ARBA00022516"/>
    </source>
</evidence>
<dbReference type="PANTHER" id="PTHR30561:SF9">
    <property type="entry name" value="4-AMINO-4-DEOXY-L-ARABINOSE-PHOSPHOUNDECAPRENOL FLIPPASE SUBUNIT ARNF-RELATED"/>
    <property type="match status" value="1"/>
</dbReference>
<evidence type="ECO:0000313" key="14">
    <source>
        <dbReference type="Proteomes" id="UP000028680"/>
    </source>
</evidence>
<dbReference type="GO" id="GO:0022857">
    <property type="term" value="F:transmembrane transporter activity"/>
    <property type="evidence" value="ECO:0007669"/>
    <property type="project" value="InterPro"/>
</dbReference>
<dbReference type="SUPFAM" id="SSF103481">
    <property type="entry name" value="Multidrug resistance efflux transporter EmrE"/>
    <property type="match status" value="2"/>
</dbReference>
<gene>
    <name evidence="13" type="ORF">RCA23_c09110</name>
</gene>
<evidence type="ECO:0000256" key="6">
    <source>
        <dbReference type="ARBA" id="ARBA00022692"/>
    </source>
</evidence>
<evidence type="ECO:0000256" key="8">
    <source>
        <dbReference type="ARBA" id="ARBA00022989"/>
    </source>
</evidence>
<evidence type="ECO:0000256" key="7">
    <source>
        <dbReference type="ARBA" id="ARBA00022985"/>
    </source>
</evidence>
<feature type="transmembrane region" description="Helical" evidence="11">
    <location>
        <begin position="142"/>
        <end position="160"/>
    </location>
</feature>
<keyword evidence="9" id="KW-0443">Lipid metabolism</keyword>
<keyword evidence="7" id="KW-0448">Lipopolysaccharide biosynthesis</keyword>
<evidence type="ECO:0000259" key="12">
    <source>
        <dbReference type="Pfam" id="PF00892"/>
    </source>
</evidence>
<feature type="transmembrane region" description="Helical" evidence="11">
    <location>
        <begin position="58"/>
        <end position="79"/>
    </location>
</feature>
<dbReference type="AlphaFoldDB" id="A0AAN0VHU1"/>
<comment type="subcellular location">
    <subcellularLocation>
        <location evidence="1">Cell membrane</location>
        <topology evidence="1">Multi-pass membrane protein</topology>
    </subcellularLocation>
</comment>
<feature type="transmembrane region" description="Helical" evidence="11">
    <location>
        <begin position="115"/>
        <end position="135"/>
    </location>
</feature>
<keyword evidence="14" id="KW-1185">Reference proteome</keyword>
<dbReference type="Pfam" id="PF00892">
    <property type="entry name" value="EamA"/>
    <property type="match status" value="1"/>
</dbReference>
<feature type="transmembrane region" description="Helical" evidence="11">
    <location>
        <begin position="232"/>
        <end position="254"/>
    </location>
</feature>
<name>A0AAN0VHU1_9RHOB</name>
<dbReference type="GO" id="GO:0005886">
    <property type="term" value="C:plasma membrane"/>
    <property type="evidence" value="ECO:0007669"/>
    <property type="project" value="UniProtKB-SubCell"/>
</dbReference>
<dbReference type="GO" id="GO:0009103">
    <property type="term" value="P:lipopolysaccharide biosynthetic process"/>
    <property type="evidence" value="ECO:0007669"/>
    <property type="project" value="UniProtKB-KW"/>
</dbReference>
<protein>
    <submittedName>
        <fullName evidence="13">Integral membrane protein DUF6</fullName>
    </submittedName>
</protein>
<keyword evidence="10 11" id="KW-0472">Membrane</keyword>
<feature type="transmembrane region" description="Helical" evidence="11">
    <location>
        <begin position="91"/>
        <end position="109"/>
    </location>
</feature>